<keyword evidence="9" id="KW-0636">Prenylation</keyword>
<evidence type="ECO:0000256" key="5">
    <source>
        <dbReference type="ARBA" id="ARBA00022927"/>
    </source>
</evidence>
<evidence type="ECO:0000256" key="4">
    <source>
        <dbReference type="ARBA" id="ARBA00022741"/>
    </source>
</evidence>
<dbReference type="GO" id="GO:0015031">
    <property type="term" value="P:protein transport"/>
    <property type="evidence" value="ECO:0007669"/>
    <property type="project" value="UniProtKB-KW"/>
</dbReference>
<dbReference type="FunCoup" id="A0A6P6YGA7">
    <property type="interactions" value="1239"/>
</dbReference>
<sequence length="224" mass="24761">MATAISNQKSGQQQFKIVLLGEGCVGKTSLVLRYVENKFSETNQSTLQASFLTKNIFVQNIPITLNIWDTAGQERFHAVGPLYYRDSNGALLVYDVTDPDSLTKVKVWIKELRKVLGNDVCIAIIGNKIDLLSGIERDQMNNALISEAQSYATTAGATHYCTSAKTNYGIDDVFLNLTKQMISFSQTQQLNPRALNSTVTRGISIAADNELNDPNDLQSKRKCC</sequence>
<dbReference type="SMART" id="SM00175">
    <property type="entry name" value="RAB"/>
    <property type="match status" value="1"/>
</dbReference>
<keyword evidence="4" id="KW-0547">Nucleotide-binding</keyword>
<reference evidence="12" key="1">
    <citation type="submission" date="2025-08" db="UniProtKB">
        <authorList>
            <consortium name="RefSeq"/>
        </authorList>
    </citation>
    <scope>IDENTIFICATION</scope>
    <source>
        <strain evidence="12">Airmid</strain>
    </source>
</reference>
<evidence type="ECO:0000256" key="2">
    <source>
        <dbReference type="ARBA" id="ARBA00014900"/>
    </source>
</evidence>
<dbReference type="InterPro" id="IPR005225">
    <property type="entry name" value="Small_GTP-bd"/>
</dbReference>
<dbReference type="InterPro" id="IPR027417">
    <property type="entry name" value="P-loop_NTPase"/>
</dbReference>
<dbReference type="SMART" id="SM00174">
    <property type="entry name" value="RHO"/>
    <property type="match status" value="1"/>
</dbReference>
<evidence type="ECO:0000256" key="8">
    <source>
        <dbReference type="ARBA" id="ARBA00023288"/>
    </source>
</evidence>
<dbReference type="GO" id="GO:0012505">
    <property type="term" value="C:endomembrane system"/>
    <property type="evidence" value="ECO:0007669"/>
    <property type="project" value="UniProtKB-SubCell"/>
</dbReference>
<keyword evidence="3" id="KW-0813">Transport</keyword>
<dbReference type="PROSITE" id="PS51421">
    <property type="entry name" value="RAS"/>
    <property type="match status" value="1"/>
</dbReference>
<evidence type="ECO:0000313" key="11">
    <source>
        <dbReference type="Proteomes" id="UP000515146"/>
    </source>
</evidence>
<keyword evidence="11" id="KW-1185">Reference proteome</keyword>
<comment type="similarity">
    <text evidence="1">Belongs to the small GTPase superfamily. Rab family.</text>
</comment>
<dbReference type="Gene3D" id="3.40.50.300">
    <property type="entry name" value="P-loop containing nucleotide triphosphate hydrolases"/>
    <property type="match status" value="1"/>
</dbReference>
<dbReference type="GeneID" id="113798005"/>
<gene>
    <name evidence="12" type="primary">LOC113798005</name>
</gene>
<dbReference type="AlphaFoldDB" id="A0A6P6YGA7"/>
<dbReference type="PROSITE" id="PS51417">
    <property type="entry name" value="ARF"/>
    <property type="match status" value="1"/>
</dbReference>
<dbReference type="GO" id="GO:0005525">
    <property type="term" value="F:GTP binding"/>
    <property type="evidence" value="ECO:0007669"/>
    <property type="project" value="UniProtKB-KW"/>
</dbReference>
<dbReference type="OMA" id="NDEQHRN"/>
<dbReference type="CTD" id="23011"/>
<dbReference type="SUPFAM" id="SSF52540">
    <property type="entry name" value="P-loop containing nucleoside triphosphate hydrolases"/>
    <property type="match status" value="1"/>
</dbReference>
<evidence type="ECO:0000256" key="10">
    <source>
        <dbReference type="ARBA" id="ARBA00037868"/>
    </source>
</evidence>
<dbReference type="OrthoDB" id="63533at2759"/>
<dbReference type="KEGG" id="dpte:113798005"/>
<evidence type="ECO:0000256" key="6">
    <source>
        <dbReference type="ARBA" id="ARBA00023134"/>
    </source>
</evidence>
<dbReference type="FunFam" id="3.40.50.300:FF:000550">
    <property type="entry name" value="ras-related protein Rab-21"/>
    <property type="match status" value="1"/>
</dbReference>
<dbReference type="PANTHER" id="PTHR47978">
    <property type="match status" value="1"/>
</dbReference>
<dbReference type="PROSITE" id="PS51419">
    <property type="entry name" value="RAB"/>
    <property type="match status" value="1"/>
</dbReference>
<dbReference type="SMART" id="SM00173">
    <property type="entry name" value="RAS"/>
    <property type="match status" value="1"/>
</dbReference>
<protein>
    <recommendedName>
        <fullName evidence="2">Ras-related protein Rab-21</fullName>
    </recommendedName>
</protein>
<keyword evidence="6" id="KW-0342">GTP-binding</keyword>
<dbReference type="InParanoid" id="A0A6P6YGA7"/>
<dbReference type="InterPro" id="IPR001806">
    <property type="entry name" value="Small_GTPase"/>
</dbReference>
<dbReference type="GO" id="GO:0003924">
    <property type="term" value="F:GTPase activity"/>
    <property type="evidence" value="ECO:0007669"/>
    <property type="project" value="InterPro"/>
</dbReference>
<accession>A0A6P6YGA7</accession>
<dbReference type="SMART" id="SM00176">
    <property type="entry name" value="RAN"/>
    <property type="match status" value="1"/>
</dbReference>
<evidence type="ECO:0000256" key="3">
    <source>
        <dbReference type="ARBA" id="ARBA00022448"/>
    </source>
</evidence>
<evidence type="ECO:0000256" key="9">
    <source>
        <dbReference type="ARBA" id="ARBA00023289"/>
    </source>
</evidence>
<keyword evidence="7" id="KW-0472">Membrane</keyword>
<dbReference type="PROSITE" id="PS51420">
    <property type="entry name" value="RHO"/>
    <property type="match status" value="1"/>
</dbReference>
<dbReference type="RefSeq" id="XP_027204282.1">
    <property type="nucleotide sequence ID" value="XM_027348481.1"/>
</dbReference>
<dbReference type="Pfam" id="PF00071">
    <property type="entry name" value="Ras"/>
    <property type="match status" value="1"/>
</dbReference>
<dbReference type="PRINTS" id="PR00449">
    <property type="entry name" value="RASTRNSFRMNG"/>
</dbReference>
<evidence type="ECO:0000256" key="1">
    <source>
        <dbReference type="ARBA" id="ARBA00006270"/>
    </source>
</evidence>
<dbReference type="Proteomes" id="UP000515146">
    <property type="component" value="Unplaced"/>
</dbReference>
<organism evidence="11 12">
    <name type="scientific">Dermatophagoides pteronyssinus</name>
    <name type="common">European house dust mite</name>
    <dbReference type="NCBI Taxonomy" id="6956"/>
    <lineage>
        <taxon>Eukaryota</taxon>
        <taxon>Metazoa</taxon>
        <taxon>Ecdysozoa</taxon>
        <taxon>Arthropoda</taxon>
        <taxon>Chelicerata</taxon>
        <taxon>Arachnida</taxon>
        <taxon>Acari</taxon>
        <taxon>Acariformes</taxon>
        <taxon>Sarcoptiformes</taxon>
        <taxon>Astigmata</taxon>
        <taxon>Psoroptidia</taxon>
        <taxon>Analgoidea</taxon>
        <taxon>Pyroglyphidae</taxon>
        <taxon>Dermatophagoidinae</taxon>
        <taxon>Dermatophagoides</taxon>
    </lineage>
</organism>
<proteinExistence type="inferred from homology"/>
<comment type="subcellular location">
    <subcellularLocation>
        <location evidence="10">Endomembrane system</location>
        <topology evidence="10">Lipid-anchor</topology>
    </subcellularLocation>
</comment>
<dbReference type="NCBIfam" id="TIGR00231">
    <property type="entry name" value="small_GTP"/>
    <property type="match status" value="1"/>
</dbReference>
<evidence type="ECO:0000313" key="12">
    <source>
        <dbReference type="RefSeq" id="XP_027204282.1"/>
    </source>
</evidence>
<evidence type="ECO:0000256" key="7">
    <source>
        <dbReference type="ARBA" id="ARBA00023136"/>
    </source>
</evidence>
<name>A0A6P6YGA7_DERPT</name>
<keyword evidence="8" id="KW-0449">Lipoprotein</keyword>
<keyword evidence="5" id="KW-0653">Protein transport</keyword>